<dbReference type="PRINTS" id="PR00046">
    <property type="entry name" value="SIGMA70FCT"/>
</dbReference>
<keyword evidence="4 6" id="KW-0238">DNA-binding</keyword>
<dbReference type="AlphaFoldDB" id="A0A0B5DIV4"/>
<dbReference type="InterPro" id="IPR036388">
    <property type="entry name" value="WH-like_DNA-bd_sf"/>
</dbReference>
<dbReference type="CDD" id="cd06171">
    <property type="entry name" value="Sigma70_r4"/>
    <property type="match status" value="1"/>
</dbReference>
<accession>A0A0B5DIV4</accession>
<dbReference type="STRING" id="40318.SNOD_14625"/>
<dbReference type="Pfam" id="PF00140">
    <property type="entry name" value="Sigma70_r1_2"/>
    <property type="match status" value="1"/>
</dbReference>
<dbReference type="NCBIfam" id="TIGR02937">
    <property type="entry name" value="sigma70-ECF"/>
    <property type="match status" value="1"/>
</dbReference>
<reference evidence="10 12" key="3">
    <citation type="submission" date="2017-09" db="EMBL/GenBank/DDBJ databases">
        <title>Streptomyces genome completion.</title>
        <authorList>
            <person name="Lee N."/>
            <person name="Cho B.-K."/>
        </authorList>
    </citation>
    <scope>NUCLEOTIDE SEQUENCE [LARGE SCALE GENOMIC DNA]</scope>
    <source>
        <strain evidence="10 12">ATCC 14899</strain>
    </source>
</reference>
<dbReference type="KEGG" id="snq:CP978_14930"/>
<evidence type="ECO:0000256" key="1">
    <source>
        <dbReference type="ARBA" id="ARBA00007788"/>
    </source>
</evidence>
<evidence type="ECO:0000256" key="3">
    <source>
        <dbReference type="ARBA" id="ARBA00023082"/>
    </source>
</evidence>
<evidence type="ECO:0000313" key="11">
    <source>
        <dbReference type="Proteomes" id="UP000031526"/>
    </source>
</evidence>
<dbReference type="SUPFAM" id="SSF88659">
    <property type="entry name" value="Sigma3 and sigma4 domains of RNA polymerase sigma factors"/>
    <property type="match status" value="2"/>
</dbReference>
<dbReference type="Gene3D" id="1.10.601.10">
    <property type="entry name" value="RNA Polymerase Primary Sigma Factor"/>
    <property type="match status" value="1"/>
</dbReference>
<dbReference type="GO" id="GO:0003677">
    <property type="term" value="F:DNA binding"/>
    <property type="evidence" value="ECO:0007669"/>
    <property type="project" value="UniProtKB-KW"/>
</dbReference>
<keyword evidence="5 6" id="KW-0804">Transcription</keyword>
<dbReference type="InterPro" id="IPR000943">
    <property type="entry name" value="RNA_pol_sigma70"/>
</dbReference>
<dbReference type="InterPro" id="IPR007630">
    <property type="entry name" value="RNA_pol_sigma70_r4"/>
</dbReference>
<dbReference type="EMBL" id="CP009313">
    <property type="protein sequence ID" value="AJE41135.1"/>
    <property type="molecule type" value="Genomic_DNA"/>
</dbReference>
<protein>
    <recommendedName>
        <fullName evidence="6">RNA polymerase sigma factor</fullName>
    </recommendedName>
</protein>
<dbReference type="Proteomes" id="UP000031526">
    <property type="component" value="Chromosome"/>
</dbReference>
<name>A0A0B5DIV4_9ACTN</name>
<dbReference type="InterPro" id="IPR014284">
    <property type="entry name" value="RNA_pol_sigma-70_dom"/>
</dbReference>
<reference evidence="11" key="1">
    <citation type="submission" date="2014-09" db="EMBL/GenBank/DDBJ databases">
        <title>Sequence of the Streptomyces nodosus genome.</title>
        <authorList>
            <person name="Sweeney P."/>
            <person name="Stephens N."/>
            <person name="Murphy C."/>
            <person name="Caffrey P."/>
        </authorList>
    </citation>
    <scope>NUCLEOTIDE SEQUENCE [LARGE SCALE GENOMIC DNA]</scope>
    <source>
        <strain evidence="11">ATCC 14899</strain>
    </source>
</reference>
<comment type="function">
    <text evidence="6">Sigma factors are initiation factors that promote the attachment of RNA polymerase to specific initiation sites and are then released.</text>
</comment>
<dbReference type="PROSITE" id="PS00716">
    <property type="entry name" value="SIGMA70_2"/>
    <property type="match status" value="1"/>
</dbReference>
<dbReference type="PROSITE" id="PS00715">
    <property type="entry name" value="SIGMA70_1"/>
    <property type="match status" value="1"/>
</dbReference>
<dbReference type="InterPro" id="IPR050239">
    <property type="entry name" value="Sigma-70_RNA_pol_init_factors"/>
</dbReference>
<dbReference type="Gene3D" id="1.10.10.10">
    <property type="entry name" value="Winged helix-like DNA-binding domain superfamily/Winged helix DNA-binding domain"/>
    <property type="match status" value="2"/>
</dbReference>
<dbReference type="Pfam" id="PF04539">
    <property type="entry name" value="Sigma70_r3"/>
    <property type="match status" value="1"/>
</dbReference>
<keyword evidence="11" id="KW-1185">Reference proteome</keyword>
<evidence type="ECO:0000259" key="7">
    <source>
        <dbReference type="PROSITE" id="PS00715"/>
    </source>
</evidence>
<dbReference type="OrthoDB" id="9809557at2"/>
<evidence type="ECO:0000313" key="12">
    <source>
        <dbReference type="Proteomes" id="UP000325763"/>
    </source>
</evidence>
<feature type="domain" description="RNA polymerase sigma-70" evidence="8">
    <location>
        <begin position="293"/>
        <end position="319"/>
    </location>
</feature>
<evidence type="ECO:0000256" key="2">
    <source>
        <dbReference type="ARBA" id="ARBA00023015"/>
    </source>
</evidence>
<dbReference type="PANTHER" id="PTHR30603:SF59">
    <property type="entry name" value="RNA POLYMERASE PRINCIPAL SIGMA FACTOR HRDA"/>
    <property type="match status" value="1"/>
</dbReference>
<dbReference type="HOGENOM" id="CLU_014793_3_4_11"/>
<reference evidence="9 11" key="2">
    <citation type="journal article" date="2016" name="Appl. Microbiol. Biotechnol.">
        <title>Exploiting the genome sequence of Streptomyces nodosus for enhanced antibiotic production.</title>
        <authorList>
            <person name="Sweeney P."/>
            <person name="Murphy C.D."/>
            <person name="Caffrey P."/>
        </authorList>
    </citation>
    <scope>NUCLEOTIDE SEQUENCE [LARGE SCALE GENOMIC DNA]</scope>
    <source>
        <strain evidence="9 11">ATCC 14899</strain>
    </source>
</reference>
<dbReference type="InterPro" id="IPR009042">
    <property type="entry name" value="RNA_pol_sigma70_r1_2"/>
</dbReference>
<dbReference type="InterPro" id="IPR007624">
    <property type="entry name" value="RNA_pol_sigma70_r3"/>
</dbReference>
<keyword evidence="3 6" id="KW-0731">Sigma factor</keyword>
<dbReference type="InterPro" id="IPR013324">
    <property type="entry name" value="RNA_pol_sigma_r3/r4-like"/>
</dbReference>
<gene>
    <name evidence="10" type="ORF">CP978_14930</name>
    <name evidence="9" type="ORF">SNOD_14625</name>
</gene>
<proteinExistence type="inferred from homology"/>
<feature type="domain" description="RNA polymerase sigma-70" evidence="7">
    <location>
        <begin position="124"/>
        <end position="137"/>
    </location>
</feature>
<dbReference type="Pfam" id="PF04545">
    <property type="entry name" value="Sigma70_r4"/>
    <property type="match status" value="1"/>
</dbReference>
<dbReference type="RefSeq" id="WP_043441135.1">
    <property type="nucleotide sequence ID" value="NZ_CP009313.1"/>
</dbReference>
<evidence type="ECO:0000256" key="6">
    <source>
        <dbReference type="RuleBase" id="RU362124"/>
    </source>
</evidence>
<dbReference type="SUPFAM" id="SSF88946">
    <property type="entry name" value="Sigma2 domain of RNA polymerase sigma factors"/>
    <property type="match status" value="1"/>
</dbReference>
<dbReference type="Pfam" id="PF04542">
    <property type="entry name" value="Sigma70_r2"/>
    <property type="match status" value="1"/>
</dbReference>
<organism evidence="9 11">
    <name type="scientific">Streptomyces nodosus</name>
    <dbReference type="NCBI Taxonomy" id="40318"/>
    <lineage>
        <taxon>Bacteria</taxon>
        <taxon>Bacillati</taxon>
        <taxon>Actinomycetota</taxon>
        <taxon>Actinomycetes</taxon>
        <taxon>Kitasatosporales</taxon>
        <taxon>Streptomycetaceae</taxon>
        <taxon>Streptomyces</taxon>
    </lineage>
</organism>
<evidence type="ECO:0000259" key="8">
    <source>
        <dbReference type="PROSITE" id="PS00716"/>
    </source>
</evidence>
<evidence type="ECO:0000313" key="9">
    <source>
        <dbReference type="EMBL" id="AJE41135.1"/>
    </source>
</evidence>
<evidence type="ECO:0000256" key="5">
    <source>
        <dbReference type="ARBA" id="ARBA00023163"/>
    </source>
</evidence>
<keyword evidence="2 6" id="KW-0805">Transcription regulation</keyword>
<evidence type="ECO:0000256" key="4">
    <source>
        <dbReference type="ARBA" id="ARBA00023125"/>
    </source>
</evidence>
<evidence type="ECO:0000313" key="10">
    <source>
        <dbReference type="EMBL" id="QEV39679.1"/>
    </source>
</evidence>
<sequence length="332" mass="37147">MATRAVARRKAAGGETVDAAHSVRAHGGEIADRDLVGMYLDEIARTPLLDAAKEVELSQAIEAGVFARQILEGEEKSRTDAGPDELEALIAQGERAKDVFIRSNLRLVVAVARRYPRSGLPLLDLIQEGNAGLVRAVEKFDYRKGFKFSTYATWWIRQAITRSIADQSRTIRLPVHLVEELGRIRRVQREFNRENGREPEPAEIAAELDSTPERVGDVLDWARDPVSLNMSVDDEGETQFGDLLEDTSAVSPEQSVLTLLRSEELDDLIGRLDERTASIIKMRYGIEDGRERTLTEVGKEHGLTRERIRQIEKHALLELKKLARQTGFDAAA</sequence>
<dbReference type="EMBL" id="CP023747">
    <property type="protein sequence ID" value="QEV39679.1"/>
    <property type="molecule type" value="Genomic_DNA"/>
</dbReference>
<dbReference type="FunFam" id="1.10.601.10:FF:000001">
    <property type="entry name" value="RNA polymerase sigma factor SigA"/>
    <property type="match status" value="1"/>
</dbReference>
<dbReference type="InterPro" id="IPR007627">
    <property type="entry name" value="RNA_pol_sigma70_r2"/>
</dbReference>
<dbReference type="GO" id="GO:0006352">
    <property type="term" value="P:DNA-templated transcription initiation"/>
    <property type="evidence" value="ECO:0007669"/>
    <property type="project" value="InterPro"/>
</dbReference>
<comment type="similarity">
    <text evidence="1 6">Belongs to the sigma-70 factor family.</text>
</comment>
<dbReference type="PANTHER" id="PTHR30603">
    <property type="entry name" value="RNA POLYMERASE SIGMA FACTOR RPO"/>
    <property type="match status" value="1"/>
</dbReference>
<dbReference type="Proteomes" id="UP000325763">
    <property type="component" value="Chromosome"/>
</dbReference>
<dbReference type="GO" id="GO:0016987">
    <property type="term" value="F:sigma factor activity"/>
    <property type="evidence" value="ECO:0007669"/>
    <property type="project" value="UniProtKB-KW"/>
</dbReference>
<dbReference type="InterPro" id="IPR013325">
    <property type="entry name" value="RNA_pol_sigma_r2"/>
</dbReference>